<name>A0A2H3BIC3_9AGAR</name>
<evidence type="ECO:0000256" key="1">
    <source>
        <dbReference type="SAM" id="MobiDB-lite"/>
    </source>
</evidence>
<organism evidence="2 3">
    <name type="scientific">Armillaria solidipes</name>
    <dbReference type="NCBI Taxonomy" id="1076256"/>
    <lineage>
        <taxon>Eukaryota</taxon>
        <taxon>Fungi</taxon>
        <taxon>Dikarya</taxon>
        <taxon>Basidiomycota</taxon>
        <taxon>Agaricomycotina</taxon>
        <taxon>Agaricomycetes</taxon>
        <taxon>Agaricomycetidae</taxon>
        <taxon>Agaricales</taxon>
        <taxon>Marasmiineae</taxon>
        <taxon>Physalacriaceae</taxon>
        <taxon>Armillaria</taxon>
    </lineage>
</organism>
<evidence type="ECO:0000313" key="3">
    <source>
        <dbReference type="Proteomes" id="UP000218334"/>
    </source>
</evidence>
<evidence type="ECO:0000313" key="2">
    <source>
        <dbReference type="EMBL" id="PBK70569.1"/>
    </source>
</evidence>
<proteinExistence type="predicted"/>
<accession>A0A2H3BIC3</accession>
<feature type="region of interest" description="Disordered" evidence="1">
    <location>
        <begin position="140"/>
        <end position="162"/>
    </location>
</feature>
<protein>
    <submittedName>
        <fullName evidence="2">Uncharacterized protein</fullName>
    </submittedName>
</protein>
<dbReference type="EMBL" id="KZ293426">
    <property type="protein sequence ID" value="PBK70569.1"/>
    <property type="molecule type" value="Genomic_DNA"/>
</dbReference>
<feature type="region of interest" description="Disordered" evidence="1">
    <location>
        <begin position="33"/>
        <end position="100"/>
    </location>
</feature>
<reference evidence="3" key="1">
    <citation type="journal article" date="2017" name="Nat. Ecol. Evol.">
        <title>Genome expansion and lineage-specific genetic innovations in the forest pathogenic fungi Armillaria.</title>
        <authorList>
            <person name="Sipos G."/>
            <person name="Prasanna A.N."/>
            <person name="Walter M.C."/>
            <person name="O'Connor E."/>
            <person name="Balint B."/>
            <person name="Krizsan K."/>
            <person name="Kiss B."/>
            <person name="Hess J."/>
            <person name="Varga T."/>
            <person name="Slot J."/>
            <person name="Riley R."/>
            <person name="Boka B."/>
            <person name="Rigling D."/>
            <person name="Barry K."/>
            <person name="Lee J."/>
            <person name="Mihaltcheva S."/>
            <person name="LaButti K."/>
            <person name="Lipzen A."/>
            <person name="Waldron R."/>
            <person name="Moloney N.M."/>
            <person name="Sperisen C."/>
            <person name="Kredics L."/>
            <person name="Vagvoelgyi C."/>
            <person name="Patrignani A."/>
            <person name="Fitzpatrick D."/>
            <person name="Nagy I."/>
            <person name="Doyle S."/>
            <person name="Anderson J.B."/>
            <person name="Grigoriev I.V."/>
            <person name="Gueldener U."/>
            <person name="Muensterkoetter M."/>
            <person name="Nagy L.G."/>
        </authorList>
    </citation>
    <scope>NUCLEOTIDE SEQUENCE [LARGE SCALE GENOMIC DNA]</scope>
    <source>
        <strain evidence="3">28-4</strain>
    </source>
</reference>
<sequence>MHAEDEFCWFDRPGPTQIVLSLSLEVVFRASGGPKSPGWRAYHPHHQRKPSNEASPCATPIDDYQDIPTIDDDDDDCLCPAMGTKTAPHPHPGQPSTSLIDIGANRRHTQPPHTTRVCSAPRKSISAAIWAREGLWKARRATTTTTKKTTTATTMGAGEASL</sequence>
<gene>
    <name evidence="2" type="ORF">ARMSODRAFT_974489</name>
</gene>
<dbReference type="AlphaFoldDB" id="A0A2H3BIC3"/>
<keyword evidence="3" id="KW-1185">Reference proteome</keyword>
<dbReference type="Proteomes" id="UP000218334">
    <property type="component" value="Unassembled WGS sequence"/>
</dbReference>
<feature type="compositionally biased region" description="Acidic residues" evidence="1">
    <location>
        <begin position="63"/>
        <end position="77"/>
    </location>
</feature>
<feature type="compositionally biased region" description="Low complexity" evidence="1">
    <location>
        <begin position="141"/>
        <end position="154"/>
    </location>
</feature>